<accession>A0A0E0CEU0</accession>
<sequence>MSSLLRLRPSAVLRALSAPPLAAESKPRSLSAQWALGVSHILVVGAIAKVLNIGDRDSAI</sequence>
<evidence type="ECO:0000313" key="1">
    <source>
        <dbReference type="EnsemblPlants" id="OMERI02G02700.1"/>
    </source>
</evidence>
<keyword evidence="2" id="KW-1185">Reference proteome</keyword>
<proteinExistence type="predicted"/>
<protein>
    <submittedName>
        <fullName evidence="1">Uncharacterized protein</fullName>
    </submittedName>
</protein>
<organism evidence="1">
    <name type="scientific">Oryza meridionalis</name>
    <dbReference type="NCBI Taxonomy" id="40149"/>
    <lineage>
        <taxon>Eukaryota</taxon>
        <taxon>Viridiplantae</taxon>
        <taxon>Streptophyta</taxon>
        <taxon>Embryophyta</taxon>
        <taxon>Tracheophyta</taxon>
        <taxon>Spermatophyta</taxon>
        <taxon>Magnoliopsida</taxon>
        <taxon>Liliopsida</taxon>
        <taxon>Poales</taxon>
        <taxon>Poaceae</taxon>
        <taxon>BOP clade</taxon>
        <taxon>Oryzoideae</taxon>
        <taxon>Oryzeae</taxon>
        <taxon>Oryzinae</taxon>
        <taxon>Oryza</taxon>
    </lineage>
</organism>
<dbReference type="EnsemblPlants" id="OMERI02G02700.1">
    <property type="protein sequence ID" value="OMERI02G02700.1"/>
    <property type="gene ID" value="OMERI02G02700"/>
</dbReference>
<reference evidence="1" key="1">
    <citation type="submission" date="2015-04" db="UniProtKB">
        <authorList>
            <consortium name="EnsemblPlants"/>
        </authorList>
    </citation>
    <scope>IDENTIFICATION</scope>
</reference>
<name>A0A0E0CEU0_9ORYZ</name>
<dbReference type="Gramene" id="OMERI02G02700.1">
    <property type="protein sequence ID" value="OMERI02G02700.1"/>
    <property type="gene ID" value="OMERI02G02700"/>
</dbReference>
<dbReference type="AlphaFoldDB" id="A0A0E0CEU0"/>
<dbReference type="Proteomes" id="UP000008021">
    <property type="component" value="Chromosome 2"/>
</dbReference>
<dbReference type="HOGENOM" id="CLU_2945635_0_0_1"/>
<reference evidence="1" key="2">
    <citation type="submission" date="2018-05" db="EMBL/GenBank/DDBJ databases">
        <title>OmerRS3 (Oryza meridionalis Reference Sequence Version 3).</title>
        <authorList>
            <person name="Zhang J."/>
            <person name="Kudrna D."/>
            <person name="Lee S."/>
            <person name="Talag J."/>
            <person name="Welchert J."/>
            <person name="Wing R.A."/>
        </authorList>
    </citation>
    <scope>NUCLEOTIDE SEQUENCE [LARGE SCALE GENOMIC DNA]</scope>
    <source>
        <strain evidence="1">cv. OR44</strain>
    </source>
</reference>
<evidence type="ECO:0000313" key="2">
    <source>
        <dbReference type="Proteomes" id="UP000008021"/>
    </source>
</evidence>